<dbReference type="PANTHER" id="PTHR45528:SF8">
    <property type="entry name" value="HISTIDINE KINASE"/>
    <property type="match status" value="1"/>
</dbReference>
<accession>A0A7Z8G4L7</accession>
<reference evidence="14 15" key="1">
    <citation type="journal article" date="2018" name="Int. J. Food Microbiol.">
        <title>Growth of Carnobacterium spp. isolated from chilled vacuum-packaged meat under relevant acidic conditions.</title>
        <authorList>
            <person name="Zhang P."/>
            <person name="Badoni M."/>
            <person name="Ganzle M."/>
            <person name="Yang X."/>
        </authorList>
    </citation>
    <scope>NUCLEOTIDE SEQUENCE [LARGE SCALE GENOMIC DNA]</scope>
    <source>
        <strain evidence="14 15">B2</strain>
    </source>
</reference>
<dbReference type="InterPro" id="IPR005467">
    <property type="entry name" value="His_kinase_dom"/>
</dbReference>
<dbReference type="Pfam" id="PF02518">
    <property type="entry name" value="HATPase_c"/>
    <property type="match status" value="1"/>
</dbReference>
<dbReference type="InterPro" id="IPR003594">
    <property type="entry name" value="HATPase_dom"/>
</dbReference>
<evidence type="ECO:0000259" key="12">
    <source>
        <dbReference type="PROSITE" id="PS50109"/>
    </source>
</evidence>
<dbReference type="PRINTS" id="PR00344">
    <property type="entry name" value="BCTRLSENSOR"/>
</dbReference>
<evidence type="ECO:0000256" key="9">
    <source>
        <dbReference type="ARBA" id="ARBA00023012"/>
    </source>
</evidence>
<comment type="caution">
    <text evidence="14">The sequence shown here is derived from an EMBL/GenBank/DDBJ whole genome shotgun (WGS) entry which is preliminary data.</text>
</comment>
<dbReference type="Pfam" id="PF00512">
    <property type="entry name" value="HisKA"/>
    <property type="match status" value="1"/>
</dbReference>
<evidence type="ECO:0000256" key="1">
    <source>
        <dbReference type="ARBA" id="ARBA00000085"/>
    </source>
</evidence>
<evidence type="ECO:0000256" key="11">
    <source>
        <dbReference type="SAM" id="Phobius"/>
    </source>
</evidence>
<comment type="catalytic activity">
    <reaction evidence="1">
        <text>ATP + protein L-histidine = ADP + protein N-phospho-L-histidine.</text>
        <dbReference type="EC" id="2.7.13.3"/>
    </reaction>
</comment>
<keyword evidence="9" id="KW-0902">Two-component regulatory system</keyword>
<feature type="domain" description="Histidine kinase" evidence="12">
    <location>
        <begin position="213"/>
        <end position="426"/>
    </location>
</feature>
<dbReference type="Gene3D" id="3.30.565.10">
    <property type="entry name" value="Histidine kinase-like ATPase, C-terminal domain"/>
    <property type="match status" value="1"/>
</dbReference>
<keyword evidence="8 11" id="KW-1133">Transmembrane helix</keyword>
<dbReference type="PROSITE" id="PS50109">
    <property type="entry name" value="HIS_KIN"/>
    <property type="match status" value="1"/>
</dbReference>
<keyword evidence="4" id="KW-0597">Phosphoprotein</keyword>
<evidence type="ECO:0000259" key="13">
    <source>
        <dbReference type="PROSITE" id="PS50885"/>
    </source>
</evidence>
<dbReference type="InterPro" id="IPR003660">
    <property type="entry name" value="HAMP_dom"/>
</dbReference>
<keyword evidence="7 14" id="KW-0418">Kinase</keyword>
<dbReference type="SUPFAM" id="SSF55874">
    <property type="entry name" value="ATPase domain of HSP90 chaperone/DNA topoisomerase II/histidine kinase"/>
    <property type="match status" value="1"/>
</dbReference>
<evidence type="ECO:0000256" key="7">
    <source>
        <dbReference type="ARBA" id="ARBA00022777"/>
    </source>
</evidence>
<dbReference type="InterPro" id="IPR003661">
    <property type="entry name" value="HisK_dim/P_dom"/>
</dbReference>
<dbReference type="SMART" id="SM00388">
    <property type="entry name" value="HisKA"/>
    <property type="match status" value="1"/>
</dbReference>
<dbReference type="Proteomes" id="UP000297938">
    <property type="component" value="Unassembled WGS sequence"/>
</dbReference>
<evidence type="ECO:0000256" key="8">
    <source>
        <dbReference type="ARBA" id="ARBA00022989"/>
    </source>
</evidence>
<dbReference type="PROSITE" id="PS50885">
    <property type="entry name" value="HAMP"/>
    <property type="match status" value="1"/>
</dbReference>
<keyword evidence="10 11" id="KW-0472">Membrane</keyword>
<evidence type="ECO:0000256" key="2">
    <source>
        <dbReference type="ARBA" id="ARBA00004141"/>
    </source>
</evidence>
<dbReference type="InterPro" id="IPR036097">
    <property type="entry name" value="HisK_dim/P_sf"/>
</dbReference>
<evidence type="ECO:0000256" key="5">
    <source>
        <dbReference type="ARBA" id="ARBA00022679"/>
    </source>
</evidence>
<keyword evidence="6 11" id="KW-0812">Transmembrane</keyword>
<dbReference type="EC" id="2.7.13.3" evidence="3"/>
<dbReference type="InterPro" id="IPR036890">
    <property type="entry name" value="HATPase_C_sf"/>
</dbReference>
<dbReference type="SMART" id="SM00304">
    <property type="entry name" value="HAMP"/>
    <property type="match status" value="1"/>
</dbReference>
<dbReference type="Gene3D" id="6.10.340.10">
    <property type="match status" value="1"/>
</dbReference>
<dbReference type="InterPro" id="IPR004358">
    <property type="entry name" value="Sig_transdc_His_kin-like_C"/>
</dbReference>
<name>A0A7Z8G4L7_CARDV</name>
<comment type="subcellular location">
    <subcellularLocation>
        <location evidence="2">Membrane</location>
        <topology evidence="2">Multi-pass membrane protein</topology>
    </subcellularLocation>
</comment>
<dbReference type="CDD" id="cd00082">
    <property type="entry name" value="HisKA"/>
    <property type="match status" value="1"/>
</dbReference>
<protein>
    <recommendedName>
        <fullName evidence="3">histidine kinase</fullName>
        <ecNumber evidence="3">2.7.13.3</ecNumber>
    </recommendedName>
</protein>
<dbReference type="PANTHER" id="PTHR45528">
    <property type="entry name" value="SENSOR HISTIDINE KINASE CPXA"/>
    <property type="match status" value="1"/>
</dbReference>
<feature type="domain" description="HAMP" evidence="13">
    <location>
        <begin position="146"/>
        <end position="198"/>
    </location>
</feature>
<gene>
    <name evidence="14" type="ORF">CKN69_05535</name>
</gene>
<dbReference type="SMART" id="SM00387">
    <property type="entry name" value="HATPase_c"/>
    <property type="match status" value="1"/>
</dbReference>
<evidence type="ECO:0000256" key="10">
    <source>
        <dbReference type="ARBA" id="ARBA00023136"/>
    </source>
</evidence>
<feature type="transmembrane region" description="Helical" evidence="11">
    <location>
        <begin position="123"/>
        <end position="141"/>
    </location>
</feature>
<dbReference type="EMBL" id="NRPP01000010">
    <property type="protein sequence ID" value="TFJ27532.1"/>
    <property type="molecule type" value="Genomic_DNA"/>
</dbReference>
<evidence type="ECO:0000256" key="4">
    <source>
        <dbReference type="ARBA" id="ARBA00022553"/>
    </source>
</evidence>
<evidence type="ECO:0000256" key="3">
    <source>
        <dbReference type="ARBA" id="ARBA00012438"/>
    </source>
</evidence>
<dbReference type="AlphaFoldDB" id="A0A7Z8G4L7"/>
<dbReference type="InterPro" id="IPR050398">
    <property type="entry name" value="HssS/ArlS-like"/>
</dbReference>
<organism evidence="14 15">
    <name type="scientific">Carnobacterium divergens</name>
    <name type="common">Lactobacillus divergens</name>
    <dbReference type="NCBI Taxonomy" id="2748"/>
    <lineage>
        <taxon>Bacteria</taxon>
        <taxon>Bacillati</taxon>
        <taxon>Bacillota</taxon>
        <taxon>Bacilli</taxon>
        <taxon>Lactobacillales</taxon>
        <taxon>Carnobacteriaceae</taxon>
        <taxon>Carnobacterium</taxon>
    </lineage>
</organism>
<evidence type="ECO:0000313" key="15">
    <source>
        <dbReference type="Proteomes" id="UP000297938"/>
    </source>
</evidence>
<evidence type="ECO:0000256" key="6">
    <source>
        <dbReference type="ARBA" id="ARBA00022692"/>
    </source>
</evidence>
<proteinExistence type="predicted"/>
<dbReference type="GO" id="GO:0005886">
    <property type="term" value="C:plasma membrane"/>
    <property type="evidence" value="ECO:0007669"/>
    <property type="project" value="TreeGrafter"/>
</dbReference>
<keyword evidence="5" id="KW-0808">Transferase</keyword>
<dbReference type="SUPFAM" id="SSF47384">
    <property type="entry name" value="Homodimeric domain of signal transducing histidine kinase"/>
    <property type="match status" value="1"/>
</dbReference>
<dbReference type="Gene3D" id="1.10.287.130">
    <property type="match status" value="1"/>
</dbReference>
<dbReference type="GO" id="GO:0000155">
    <property type="term" value="F:phosphorelay sensor kinase activity"/>
    <property type="evidence" value="ECO:0007669"/>
    <property type="project" value="InterPro"/>
</dbReference>
<sequence>MGILIPPIIFFSAGELGYINYTNQGEKDARLLAQQIVAESKVDMKKRSPLNEYLVLTTNFKVEDSSMEKEVESKAIEFAKSNETQNMNFIRVDSDQRIVIISYKLQSSYTNDFLNKHFISPDILLLLLIGMNILIVSSLWIKRFSTIIQKELAPINSAVKKIKNNDLDFEVQGSNITELNQILESFDEMKGSLQNALEKRWKSEQKQRNQLAALVHDIKTPLTGAIGWTELLNETELNSEQHEFIQRLLKNQFSIEHLINSLMEVTLENKKLETDRQFHKVEDFGRSLKIEAMNIAAMKNIEILYEEKIDQSLIEFDYYLLHQAVFNILSNAIDFTPINGQIRMTIEVNDIELKLLIEDSGKGFTKEAMEHATEDLYRGDSSRSGINHFGMGLSIVKNNIGHLNGKIIIGNSEELGGASVEIVIPI</sequence>
<evidence type="ECO:0000313" key="14">
    <source>
        <dbReference type="EMBL" id="TFJ27532.1"/>
    </source>
</evidence>